<feature type="signal peptide" evidence="1">
    <location>
        <begin position="1"/>
        <end position="20"/>
    </location>
</feature>
<accession>B7S965</accession>
<keyword evidence="1" id="KW-0732">Signal</keyword>
<organism evidence="2">
    <name type="scientific">Glyptapanteles indiensis</name>
    <name type="common">Parasitoid wasp</name>
    <dbReference type="NCBI Taxonomy" id="92994"/>
    <lineage>
        <taxon>Eukaryota</taxon>
        <taxon>Metazoa</taxon>
        <taxon>Ecdysozoa</taxon>
        <taxon>Arthropoda</taxon>
        <taxon>Hexapoda</taxon>
        <taxon>Insecta</taxon>
        <taxon>Pterygota</taxon>
        <taxon>Neoptera</taxon>
        <taxon>Endopterygota</taxon>
        <taxon>Hymenoptera</taxon>
        <taxon>Apocrita</taxon>
        <taxon>Ichneumonoidea</taxon>
        <taxon>Braconidae</taxon>
        <taxon>Microgastrinae</taxon>
        <taxon>Glyptapanteles</taxon>
    </lineage>
</organism>
<reference evidence="2" key="1">
    <citation type="submission" date="2007-06" db="EMBL/GenBank/DDBJ databases">
        <title>Bracovirus Evolution: Comparative Genomics of Multiple Viral and Proviral Genomes.</title>
        <authorList>
            <person name="Desjardins C.A."/>
            <person name="Gundersen-Rindal D.E."/>
            <person name="Hostetler J.B."/>
            <person name="Tallon L.J."/>
            <person name="Utterback T.R."/>
            <person name="Fuester R.W."/>
            <person name="Schatz M.C."/>
            <person name="Pedroni M.J."/>
            <person name="Fadrosh D.W."/>
            <person name="Haas B.J."/>
            <person name="Toms B.S."/>
            <person name="Chen D."/>
            <person name="Nene V."/>
        </authorList>
    </citation>
    <scope>NUCLEOTIDE SEQUENCE</scope>
</reference>
<protein>
    <submittedName>
        <fullName evidence="2">Uncharacterized protein</fullName>
    </submittedName>
</protein>
<dbReference type="AlphaFoldDB" id="B7S965"/>
<dbReference type="EMBL" id="EF710657">
    <property type="protein sequence ID" value="ACE75440.1"/>
    <property type="molecule type" value="Genomic_DNA"/>
</dbReference>
<evidence type="ECO:0000313" key="2">
    <source>
        <dbReference type="EMBL" id="ACE75440.1"/>
    </source>
</evidence>
<gene>
    <name evidence="2" type="ORF">GIP_L8_0540</name>
</gene>
<proteinExistence type="predicted"/>
<feature type="chain" id="PRO_5002861148" evidence="1">
    <location>
        <begin position="21"/>
        <end position="135"/>
    </location>
</feature>
<sequence>MRHLTAVLAILIISPTISTSEETEDPNHCLEPGSACGLLSNFCCQSRKTVNGRSTMVKFHCDYLERRICVEADQIYRYKDVLVIEKLKDDDDFPMRYDEYVKSLAKIEESINLKRFMDRMYESKIPARAFRQGKK</sequence>
<evidence type="ECO:0000256" key="1">
    <source>
        <dbReference type="SAM" id="SignalP"/>
    </source>
</evidence>
<name>B7S965_GLYIN</name>